<feature type="compositionally biased region" description="Polar residues" evidence="2">
    <location>
        <begin position="706"/>
        <end position="727"/>
    </location>
</feature>
<keyword evidence="5" id="KW-1185">Reference proteome</keyword>
<proteinExistence type="predicted"/>
<dbReference type="GO" id="GO:0005634">
    <property type="term" value="C:nucleus"/>
    <property type="evidence" value="ECO:0007669"/>
    <property type="project" value="UniProtKB-ARBA"/>
</dbReference>
<dbReference type="Gene3D" id="3.30.420.10">
    <property type="entry name" value="Ribonuclease H-like superfamily/Ribonuclease H"/>
    <property type="match status" value="1"/>
</dbReference>
<evidence type="ECO:0000313" key="4">
    <source>
        <dbReference type="EMBL" id="KAI1511881.1"/>
    </source>
</evidence>
<sequence>MQLRDSIPEDAIVAPVEASEVAAAAFKAVDKGELEPDFDPRIADNFNGINWSRLPRNTNRIFWLCHICHKRKAATTGFAETTEATSTAARHLNRDYRITNASEQPPQQLLRGQKSLEIMLKGGFGVSQRVANEIGNFDVQSFRIAAISWLVDNNLALCQFEDPAFRMMIHFTNPEAEQAHKRGKRGFFGIVAHFATAEGDLRDVAIDLPQLSGAYTGDRIADCVAKTLQKFNITAQNVSYFMLDNAFNNDTAIAALGAKFGFKSKHRRLRCSAHTINLNLAEEEKYLNEWRKQGPLGTLIDVISYIKTPQQYDMFANFQRLARQDLPADDDAKFQILEPVKPCVTRWNSFCSAFKRAVLLQPAFNSYVLKPLKDTTKRLKGRGKCRRFVAIYEVIPVFEFLMGRFEQRLRQYERVDFEQREAPEDHISINFRAAKLDDSPAYFAACALHPYYRRYCEKAWRDKPEWLVACMADFQRDNGAIDEAISYIISDSEDDDELTDEYDRWRKLELKWTSSSAREVLTTAGIKVETRSPDTPAQLGGAERAGASIVTVARVLRIHAGLPKTLANELVCTAARLLNITPTKSIDWRTPHEMVTGVRPDLSRLHAIGSRGFVLNKHLPRGDKLEDRTFEGFLLGYDASNIYRVWLPATNRVIRVRDVRFIDELYKDKPSTLPARPHVIETTHIPEEEYDGDTIVVAQPITQRQATVTSSPLQKQIHQLPSPTITARGTPDPRDTPDPWETPHPPNSPDLVEQQLFQESSASRASQHTTPGGWNFDETHDHDRDTIRVAVPTRELDTHQPYVPDRYQNNAPQRRDPDLSQDNIVTGKRRRQAHFIEASPSTKYYAFAAAIQQSYEATSLASGPRIKRDPTRVHHDDLPPPPRHWKELKQHPHGKQFEAAAHTEFNNCWNKGTFARPDITVSYIDDAVPLMWVFTYKFDEDGYLLKYKARLVVRGDLQEQYGDTYAATLAARLFRALMALACAFNLKAMQYDVPNAFLNAILDRTLYVRTPDGFQDKYGRTLRLLRALYGLKEAPRLWAIHFQESLQKLGLQPVQGFPCLWMNTRVILFFYVDDIIILYHPNYQKDFNKLEQQLIKLYNLRQIGEVKWFLGIRVERVLASRQLYLVQDAFIDKVCTEFDLIRADERYPSTPLSSTSSLALYDGISEPSNTKTYQRLVGNLAYIEVMTRPDVAHAHSVLARFLTNPGPIHLSEIKHVWQYLYGTRYLAISARGGEPTQTYATKIDATTPIFFGAADASFGDDVETRRSSAGYVFMLYGMPIDWKATVLRSVTRSTTEAELYALSAAGVESQYWDRFCRNIGFTLYTKKALWCDNAQTVRLVEGDADRIQTKLRHVDIHQMWLRQEVDSGRITVEWKPTADMPADGFTKLLPRQKHENFIRQLGLKDIRHLIVKDIPCPVPPV</sequence>
<dbReference type="InterPro" id="IPR001584">
    <property type="entry name" value="Integrase_cat-core"/>
</dbReference>
<feature type="region of interest" description="Disordered" evidence="2">
    <location>
        <begin position="860"/>
        <end position="879"/>
    </location>
</feature>
<dbReference type="CDD" id="cd09272">
    <property type="entry name" value="RNase_HI_RT_Ty1"/>
    <property type="match status" value="1"/>
</dbReference>
<dbReference type="Pfam" id="PF25597">
    <property type="entry name" value="SH3_retrovirus"/>
    <property type="match status" value="1"/>
</dbReference>
<feature type="compositionally biased region" description="Basic and acidic residues" evidence="2">
    <location>
        <begin position="777"/>
        <end position="787"/>
    </location>
</feature>
<dbReference type="SUPFAM" id="SSF56672">
    <property type="entry name" value="DNA/RNA polymerases"/>
    <property type="match status" value="1"/>
</dbReference>
<dbReference type="InterPro" id="IPR057670">
    <property type="entry name" value="SH3_retrovirus"/>
</dbReference>
<dbReference type="EMBL" id="NRDI02000013">
    <property type="protein sequence ID" value="KAI1511881.1"/>
    <property type="molecule type" value="Genomic_DNA"/>
</dbReference>
<dbReference type="GO" id="GO:0015074">
    <property type="term" value="P:DNA integration"/>
    <property type="evidence" value="ECO:0007669"/>
    <property type="project" value="InterPro"/>
</dbReference>
<evidence type="ECO:0000259" key="3">
    <source>
        <dbReference type="PROSITE" id="PS50994"/>
    </source>
</evidence>
<dbReference type="PANTHER" id="PTHR11439">
    <property type="entry name" value="GAG-POL-RELATED RETROTRANSPOSON"/>
    <property type="match status" value="1"/>
</dbReference>
<reference evidence="5" key="1">
    <citation type="journal article" date="2022" name="Microb. Genom.">
        <title>A global pangenome for the wheat fungal pathogen Pyrenophora tritici-repentis and prediction of effector protein structural homology.</title>
        <authorList>
            <person name="Moolhuijzen P.M."/>
            <person name="See P.T."/>
            <person name="Shi G."/>
            <person name="Powell H.R."/>
            <person name="Cockram J."/>
            <person name="Jorgensen L.N."/>
            <person name="Benslimane H."/>
            <person name="Strelkov S.E."/>
            <person name="Turner J."/>
            <person name="Liu Z."/>
            <person name="Moffat C.S."/>
        </authorList>
    </citation>
    <scope>NUCLEOTIDE SEQUENCE [LARGE SCALE GENOMIC DNA]</scope>
</reference>
<dbReference type="SUPFAM" id="SSF53098">
    <property type="entry name" value="Ribonuclease H-like"/>
    <property type="match status" value="2"/>
</dbReference>
<protein>
    <submittedName>
        <fullName evidence="4">Pol protein</fullName>
    </submittedName>
</protein>
<feature type="compositionally biased region" description="Polar residues" evidence="2">
    <location>
        <begin position="755"/>
        <end position="772"/>
    </location>
</feature>
<feature type="region of interest" description="Disordered" evidence="2">
    <location>
        <begin position="706"/>
        <end position="821"/>
    </location>
</feature>
<feature type="domain" description="Integrase catalytic" evidence="3">
    <location>
        <begin position="503"/>
        <end position="599"/>
    </location>
</feature>
<evidence type="ECO:0000256" key="1">
    <source>
        <dbReference type="ARBA" id="ARBA00022884"/>
    </source>
</evidence>
<feature type="compositionally biased region" description="Basic and acidic residues" evidence="2">
    <location>
        <begin position="866"/>
        <end position="879"/>
    </location>
</feature>
<dbReference type="InterPro" id="IPR043502">
    <property type="entry name" value="DNA/RNA_pol_sf"/>
</dbReference>
<dbReference type="Proteomes" id="UP000249757">
    <property type="component" value="Unassembled WGS sequence"/>
</dbReference>
<keyword evidence="1" id="KW-0694">RNA-binding</keyword>
<dbReference type="PROSITE" id="PS50994">
    <property type="entry name" value="INTEGRASE"/>
    <property type="match status" value="1"/>
</dbReference>
<dbReference type="GO" id="GO:0003723">
    <property type="term" value="F:RNA binding"/>
    <property type="evidence" value="ECO:0007669"/>
    <property type="project" value="UniProtKB-KW"/>
</dbReference>
<dbReference type="InterPro" id="IPR013103">
    <property type="entry name" value="RVT_2"/>
</dbReference>
<dbReference type="InterPro" id="IPR012337">
    <property type="entry name" value="RNaseH-like_sf"/>
</dbReference>
<name>A0A922N9J3_9PLEO</name>
<comment type="caution">
    <text evidence="4">The sequence shown here is derived from an EMBL/GenBank/DDBJ whole genome shotgun (WGS) entry which is preliminary data.</text>
</comment>
<accession>A0A922N9J3</accession>
<evidence type="ECO:0000313" key="5">
    <source>
        <dbReference type="Proteomes" id="UP000249757"/>
    </source>
</evidence>
<evidence type="ECO:0000256" key="2">
    <source>
        <dbReference type="SAM" id="MobiDB-lite"/>
    </source>
</evidence>
<gene>
    <name evidence="4" type="ORF">Ptr86124_009525</name>
</gene>
<organism evidence="4 5">
    <name type="scientific">Pyrenophora tritici-repentis</name>
    <dbReference type="NCBI Taxonomy" id="45151"/>
    <lineage>
        <taxon>Eukaryota</taxon>
        <taxon>Fungi</taxon>
        <taxon>Dikarya</taxon>
        <taxon>Ascomycota</taxon>
        <taxon>Pezizomycotina</taxon>
        <taxon>Dothideomycetes</taxon>
        <taxon>Pleosporomycetidae</taxon>
        <taxon>Pleosporales</taxon>
        <taxon>Pleosporineae</taxon>
        <taxon>Pleosporaceae</taxon>
        <taxon>Pyrenophora</taxon>
    </lineage>
</organism>
<dbReference type="Pfam" id="PF07727">
    <property type="entry name" value="RVT_2"/>
    <property type="match status" value="1"/>
</dbReference>
<dbReference type="InterPro" id="IPR036397">
    <property type="entry name" value="RNaseH_sf"/>
</dbReference>